<evidence type="ECO:0000313" key="3">
    <source>
        <dbReference type="Proteomes" id="UP001163115"/>
    </source>
</evidence>
<feature type="region of interest" description="Disordered" evidence="1">
    <location>
        <begin position="1"/>
        <end position="50"/>
    </location>
</feature>
<protein>
    <recommendedName>
        <fullName evidence="4">Small acid-soluble spore protein P (Minor)</fullName>
    </recommendedName>
</protein>
<evidence type="ECO:0000256" key="1">
    <source>
        <dbReference type="SAM" id="MobiDB-lite"/>
    </source>
</evidence>
<keyword evidence="3" id="KW-1185">Reference proteome</keyword>
<proteinExistence type="predicted"/>
<evidence type="ECO:0000313" key="2">
    <source>
        <dbReference type="EMBL" id="WAJ25145.1"/>
    </source>
</evidence>
<feature type="compositionally biased region" description="Basic and acidic residues" evidence="1">
    <location>
        <begin position="1"/>
        <end position="27"/>
    </location>
</feature>
<reference evidence="2" key="1">
    <citation type="submission" date="2022-11" db="EMBL/GenBank/DDBJ databases">
        <title>Lacrimispora xylanolytica sy1, complete genome.</title>
        <authorList>
            <person name="Choi S."/>
        </authorList>
    </citation>
    <scope>NUCLEOTIDE SEQUENCE</scope>
    <source>
        <strain evidence="2">Sy1</strain>
    </source>
</reference>
<accession>A0ABY7AEK5</accession>
<organism evidence="2 3">
    <name type="scientific">Lacrimispora xylanolytica</name>
    <dbReference type="NCBI Taxonomy" id="29375"/>
    <lineage>
        <taxon>Bacteria</taxon>
        <taxon>Bacillati</taxon>
        <taxon>Bacillota</taxon>
        <taxon>Clostridia</taxon>
        <taxon>Lachnospirales</taxon>
        <taxon>Lachnospiraceae</taxon>
        <taxon>Lacrimispora</taxon>
    </lineage>
</organism>
<dbReference type="EMBL" id="CP113524">
    <property type="protein sequence ID" value="WAJ25145.1"/>
    <property type="molecule type" value="Genomic_DNA"/>
</dbReference>
<dbReference type="RefSeq" id="WP_166429847.1">
    <property type="nucleotide sequence ID" value="NZ_CP113524.1"/>
</dbReference>
<evidence type="ECO:0008006" key="4">
    <source>
        <dbReference type="Google" id="ProtNLM"/>
    </source>
</evidence>
<name>A0ABY7AEK5_9FIRM</name>
<gene>
    <name evidence="2" type="ORF">OW255_06440</name>
</gene>
<sequence>MDKNKKDKHVIKNEFEVHNNTNDKGKVENQNQTHNSRREGMGPNTKRRSD</sequence>
<dbReference type="Proteomes" id="UP001163115">
    <property type="component" value="Chromosome"/>
</dbReference>